<evidence type="ECO:0000313" key="3">
    <source>
        <dbReference type="Proteomes" id="UP000606115"/>
    </source>
</evidence>
<dbReference type="EMBL" id="BMKX01000004">
    <property type="protein sequence ID" value="GGJ60444.1"/>
    <property type="molecule type" value="Genomic_DNA"/>
</dbReference>
<dbReference type="InterPro" id="IPR003346">
    <property type="entry name" value="Transposase_20"/>
</dbReference>
<organism evidence="2 3">
    <name type="scientific">Glutamicibacter ardleyensis</name>
    <dbReference type="NCBI Taxonomy" id="225894"/>
    <lineage>
        <taxon>Bacteria</taxon>
        <taxon>Bacillati</taxon>
        <taxon>Actinomycetota</taxon>
        <taxon>Actinomycetes</taxon>
        <taxon>Micrococcales</taxon>
        <taxon>Micrococcaceae</taxon>
        <taxon>Glutamicibacter</taxon>
    </lineage>
</organism>
<evidence type="ECO:0000313" key="2">
    <source>
        <dbReference type="EMBL" id="GGJ60444.1"/>
    </source>
</evidence>
<dbReference type="PANTHER" id="PTHR33055">
    <property type="entry name" value="TRANSPOSASE FOR INSERTION SEQUENCE ELEMENT IS1111A"/>
    <property type="match status" value="1"/>
</dbReference>
<sequence length="215" mass="23939">MKHTAWLRRQHFGQAGSEFFYQAEEELLELLAAHLNRLDQRIKEIAPACEYARVIDALMCMRGIALTTGFGLAVEVGDWTRFTGSSIGSYLGLVPSEHSSGQKRAQGSITKAGNTYARLLLVEASWHQKPTFDRPGLRLQRQFDLVDSTTRITALKGNHRLADRWAGFEKRGKLRTKANTAIARELAGWGWALAAPLQEASKQVPAFSKENLMAA</sequence>
<dbReference type="InterPro" id="IPR047650">
    <property type="entry name" value="Transpos_IS110"/>
</dbReference>
<proteinExistence type="predicted"/>
<dbReference type="RefSeq" id="WP_188685300.1">
    <property type="nucleotide sequence ID" value="NZ_BMKX01000004.1"/>
</dbReference>
<reference evidence="3" key="1">
    <citation type="journal article" date="2019" name="Int. J. Syst. Evol. Microbiol.">
        <title>The Global Catalogue of Microorganisms (GCM) 10K type strain sequencing project: providing services to taxonomists for standard genome sequencing and annotation.</title>
        <authorList>
            <consortium name="The Broad Institute Genomics Platform"/>
            <consortium name="The Broad Institute Genome Sequencing Center for Infectious Disease"/>
            <person name="Wu L."/>
            <person name="Ma J."/>
        </authorList>
    </citation>
    <scope>NUCLEOTIDE SEQUENCE [LARGE SCALE GENOMIC DNA]</scope>
    <source>
        <strain evidence="3">CGMCC 1.3685</strain>
    </source>
</reference>
<protein>
    <recommendedName>
        <fullName evidence="1">Transposase IS116/IS110/IS902 C-terminal domain-containing protein</fullName>
    </recommendedName>
</protein>
<name>A0ABQ2DMF1_9MICC</name>
<dbReference type="Proteomes" id="UP000606115">
    <property type="component" value="Unassembled WGS sequence"/>
</dbReference>
<dbReference type="PANTHER" id="PTHR33055:SF3">
    <property type="entry name" value="PUTATIVE TRANSPOSASE FOR IS117-RELATED"/>
    <property type="match status" value="1"/>
</dbReference>
<keyword evidence="3" id="KW-1185">Reference proteome</keyword>
<accession>A0ABQ2DMF1</accession>
<dbReference type="GeneID" id="303304267"/>
<feature type="domain" description="Transposase IS116/IS110/IS902 C-terminal" evidence="1">
    <location>
        <begin position="57"/>
        <end position="133"/>
    </location>
</feature>
<evidence type="ECO:0000259" key="1">
    <source>
        <dbReference type="Pfam" id="PF02371"/>
    </source>
</evidence>
<gene>
    <name evidence="2" type="ORF">GCM10007173_19060</name>
</gene>
<comment type="caution">
    <text evidence="2">The sequence shown here is derived from an EMBL/GenBank/DDBJ whole genome shotgun (WGS) entry which is preliminary data.</text>
</comment>
<dbReference type="Pfam" id="PF02371">
    <property type="entry name" value="Transposase_20"/>
    <property type="match status" value="1"/>
</dbReference>